<organism evidence="2 3">
    <name type="scientific">Nguyenibacter vanlangensis</name>
    <dbReference type="NCBI Taxonomy" id="1216886"/>
    <lineage>
        <taxon>Bacteria</taxon>
        <taxon>Pseudomonadati</taxon>
        <taxon>Pseudomonadota</taxon>
        <taxon>Alphaproteobacteria</taxon>
        <taxon>Acetobacterales</taxon>
        <taxon>Acetobacteraceae</taxon>
        <taxon>Nguyenibacter</taxon>
    </lineage>
</organism>
<accession>A0A7Y7M5N9</accession>
<dbReference type="Proteomes" id="UP000534870">
    <property type="component" value="Unassembled WGS sequence"/>
</dbReference>
<gene>
    <name evidence="2" type="ORF">HUK84_00780</name>
</gene>
<evidence type="ECO:0000313" key="2">
    <source>
        <dbReference type="EMBL" id="NVN09698.1"/>
    </source>
</evidence>
<evidence type="ECO:0008006" key="4">
    <source>
        <dbReference type="Google" id="ProtNLM"/>
    </source>
</evidence>
<name>A0A7Y7M5N9_9PROT</name>
<dbReference type="AlphaFoldDB" id="A0A7Y7M5N9"/>
<protein>
    <recommendedName>
        <fullName evidence="4">Tail fiber protein</fullName>
    </recommendedName>
</protein>
<evidence type="ECO:0000313" key="3">
    <source>
        <dbReference type="Proteomes" id="UP000534870"/>
    </source>
</evidence>
<sequence length="427" mass="41245">MKQSDFPTKISVPFASGAGNAYIRQIPTASQISTDPGAASLTDGFPPQTFQPLGSGGTPQDGRDVNGILNMTSAVDQAFCAGNWPQFDTAFATAIGGYPAGAVLAGSTPGQFWVSTADNNTTVPGASGATWQSLFAGLQPALGFTPVQQGGGANQGSNKVYLGWDNTGSGRLRYQIDNTDEEDLANYADVTAAQAAVNPGRLIATQQFTASGTYTAPTGATANSKFRVRGTGGGGGGYYAGGVPAGQANPSGGGSAGSSFEAWFTYAELFGSTSATTVPVTVGAGGGQASNGGQTSIGNAVIAPGGISAPAPNSNSSSVLSSGAPSPAFCSFPAGSFNLVVNLPGAPGGFGIAIDPSGSFYGFSGSGGSGPFGLGGSSVGTGSAGNGGSVGAGGSGACPTVASSGNSPGVSGGSGGAGFVEIECYSA</sequence>
<dbReference type="EMBL" id="JABXXP010000003">
    <property type="protein sequence ID" value="NVN09698.1"/>
    <property type="molecule type" value="Genomic_DNA"/>
</dbReference>
<evidence type="ECO:0000256" key="1">
    <source>
        <dbReference type="SAM" id="MobiDB-lite"/>
    </source>
</evidence>
<comment type="caution">
    <text evidence="2">The sequence shown here is derived from an EMBL/GenBank/DDBJ whole genome shotgun (WGS) entry which is preliminary data.</text>
</comment>
<proteinExistence type="predicted"/>
<feature type="region of interest" description="Disordered" evidence="1">
    <location>
        <begin position="33"/>
        <end position="63"/>
    </location>
</feature>
<reference evidence="2 3" key="1">
    <citation type="submission" date="2020-06" db="EMBL/GenBank/DDBJ databases">
        <title>Description of novel acetic acid bacteria.</title>
        <authorList>
            <person name="Sombolestani A."/>
        </authorList>
    </citation>
    <scope>NUCLEOTIDE SEQUENCE [LARGE SCALE GENOMIC DNA]</scope>
    <source>
        <strain evidence="2 3">LMG 31431</strain>
    </source>
</reference>
<dbReference type="RefSeq" id="WP_176638499.1">
    <property type="nucleotide sequence ID" value="NZ_JABXXP010000003.1"/>
</dbReference>